<evidence type="ECO:0000256" key="1">
    <source>
        <dbReference type="SAM" id="MobiDB-lite"/>
    </source>
</evidence>
<gene>
    <name evidence="2" type="ORF">H9656_05595</name>
</gene>
<name>A0ABR8R008_9CAUL</name>
<dbReference type="Proteomes" id="UP000638918">
    <property type="component" value="Unassembled WGS sequence"/>
</dbReference>
<evidence type="ECO:0000313" key="3">
    <source>
        <dbReference type="Proteomes" id="UP000638918"/>
    </source>
</evidence>
<accession>A0ABR8R008</accession>
<organism evidence="2 3">
    <name type="scientific">Brevundimonas guildfordensis</name>
    <dbReference type="NCBI Taxonomy" id="2762241"/>
    <lineage>
        <taxon>Bacteria</taxon>
        <taxon>Pseudomonadati</taxon>
        <taxon>Pseudomonadota</taxon>
        <taxon>Alphaproteobacteria</taxon>
        <taxon>Caulobacterales</taxon>
        <taxon>Caulobacteraceae</taxon>
        <taxon>Brevundimonas</taxon>
    </lineage>
</organism>
<feature type="region of interest" description="Disordered" evidence="1">
    <location>
        <begin position="177"/>
        <end position="211"/>
    </location>
</feature>
<dbReference type="EMBL" id="JACSQU010000001">
    <property type="protein sequence ID" value="MBD7940852.1"/>
    <property type="molecule type" value="Genomic_DNA"/>
</dbReference>
<reference evidence="2 3" key="1">
    <citation type="submission" date="2020-08" db="EMBL/GenBank/DDBJ databases">
        <title>A Genomic Blueprint of the Chicken Gut Microbiome.</title>
        <authorList>
            <person name="Gilroy R."/>
            <person name="Ravi A."/>
            <person name="Getino M."/>
            <person name="Pursley I."/>
            <person name="Horton D.L."/>
            <person name="Alikhan N.-F."/>
            <person name="Baker D."/>
            <person name="Gharbi K."/>
            <person name="Hall N."/>
            <person name="Watson M."/>
            <person name="Adriaenssens E.M."/>
            <person name="Foster-Nyarko E."/>
            <person name="Jarju S."/>
            <person name="Secka A."/>
            <person name="Antonio M."/>
            <person name="Oren A."/>
            <person name="Chaudhuri R."/>
            <person name="La Ragione R.M."/>
            <person name="Hildebrand F."/>
            <person name="Pallen M.J."/>
        </authorList>
    </citation>
    <scope>NUCLEOTIDE SEQUENCE [LARGE SCALE GENOMIC DNA]</scope>
    <source>
        <strain evidence="2 3">Sa3CVA3</strain>
    </source>
</reference>
<evidence type="ECO:0000313" key="2">
    <source>
        <dbReference type="EMBL" id="MBD7940852.1"/>
    </source>
</evidence>
<protein>
    <submittedName>
        <fullName evidence="2">Uncharacterized protein</fullName>
    </submittedName>
</protein>
<sequence length="211" mass="22352">MRMLIELMTASLLLASYDPEGVVSTAPRAGPGAVPTASADALAETVADASPSVTLQTAVPHGLSTADQISRWIGEGKGDARPVEQWADAWEEAAPRKMHGEVSAGIGTGGYRDFAAAVSMPLGENGTLNLSVSQTKNAPWAYGYGPYGYTPYGYEAGRYGLNGYGWRDAYGAMPGPMGVRSPHDRPSHIRPFSTDERQAEPARDRGGDAHR</sequence>
<keyword evidence="3" id="KW-1185">Reference proteome</keyword>
<proteinExistence type="predicted"/>
<feature type="compositionally biased region" description="Basic and acidic residues" evidence="1">
    <location>
        <begin position="181"/>
        <end position="211"/>
    </location>
</feature>
<comment type="caution">
    <text evidence="2">The sequence shown here is derived from an EMBL/GenBank/DDBJ whole genome shotgun (WGS) entry which is preliminary data.</text>
</comment>